<dbReference type="Gene3D" id="3.30.760.10">
    <property type="entry name" value="RNA Cap, Translation Initiation Factor Eif4e"/>
    <property type="match status" value="1"/>
</dbReference>
<evidence type="ECO:0000313" key="3">
    <source>
        <dbReference type="EMBL" id="CAH2324950.1"/>
    </source>
</evidence>
<dbReference type="Pfam" id="PF08939">
    <property type="entry name" value="Bles03"/>
    <property type="match status" value="1"/>
</dbReference>
<reference evidence="3" key="1">
    <citation type="submission" date="2022-03" db="EMBL/GenBank/DDBJ databases">
        <authorList>
            <person name="Alioto T."/>
            <person name="Alioto T."/>
            <person name="Gomez Garrido J."/>
        </authorList>
    </citation>
    <scope>NUCLEOTIDE SEQUENCE</scope>
</reference>
<evidence type="ECO:0000256" key="2">
    <source>
        <dbReference type="SAM" id="MobiDB-lite"/>
    </source>
</evidence>
<dbReference type="Proteomes" id="UP001295444">
    <property type="component" value="Chromosome 12"/>
</dbReference>
<name>A0AAD1TF53_PELCU</name>
<organism evidence="3 4">
    <name type="scientific">Pelobates cultripes</name>
    <name type="common">Western spadefoot toad</name>
    <dbReference type="NCBI Taxonomy" id="61616"/>
    <lineage>
        <taxon>Eukaryota</taxon>
        <taxon>Metazoa</taxon>
        <taxon>Chordata</taxon>
        <taxon>Craniata</taxon>
        <taxon>Vertebrata</taxon>
        <taxon>Euteleostomi</taxon>
        <taxon>Amphibia</taxon>
        <taxon>Batrachia</taxon>
        <taxon>Anura</taxon>
        <taxon>Pelobatoidea</taxon>
        <taxon>Pelobatidae</taxon>
        <taxon>Pelobates</taxon>
    </lineage>
</organism>
<comment type="similarity">
    <text evidence="1">Belongs to the UPF0696 family.</text>
</comment>
<evidence type="ECO:0000313" key="4">
    <source>
        <dbReference type="Proteomes" id="UP001295444"/>
    </source>
</evidence>
<sequence>MLFVHFCVASKVNYKGGGLGKYTPKLLPLPGWAEWLRSPWQPGLEPEAQAPSLVTTEPAIQSEEMTDCEEGERTRWSMADDLAAAAMAADMDPWIIFDARKTPRAEFEEWLETYRPSKVPRFGNPHEGCGPVGWINVCGPGYGPDVKCGKDLQDAWDKLQNTGRNINYECVRELALNFGVTSGKWLMHLETGFKVDHAWRGIATAVVDGHLSVAKVSPFQPDTKHVICVYTQDFTDEESIMQTDAVIRSSGVKCLLAYKPDIYTYLGIYRKNQWNICPTIYESRYDLECIPRRSRVTNKITNLEVT</sequence>
<evidence type="ECO:0000256" key="1">
    <source>
        <dbReference type="ARBA" id="ARBA00010568"/>
    </source>
</evidence>
<feature type="region of interest" description="Disordered" evidence="2">
    <location>
        <begin position="46"/>
        <end position="72"/>
    </location>
</feature>
<keyword evidence="4" id="KW-1185">Reference proteome</keyword>
<dbReference type="AlphaFoldDB" id="A0AAD1TF53"/>
<dbReference type="InterPro" id="IPR023398">
    <property type="entry name" value="TIF_eIF4e-like"/>
</dbReference>
<accession>A0AAD1TF53</accession>
<protein>
    <submittedName>
        <fullName evidence="3">Uncharacterized protein</fullName>
    </submittedName>
</protein>
<gene>
    <name evidence="3" type="ORF">PECUL_23A006382</name>
</gene>
<dbReference type="SUPFAM" id="SSF55418">
    <property type="entry name" value="eIF4e-like"/>
    <property type="match status" value="1"/>
</dbReference>
<proteinExistence type="inferred from homology"/>
<dbReference type="PANTHER" id="PTHR31977">
    <property type="entry name" value="UPF0696 PROTEIN C11ORF68"/>
    <property type="match status" value="1"/>
</dbReference>
<dbReference type="InterPro" id="IPR015034">
    <property type="entry name" value="Bles03"/>
</dbReference>
<dbReference type="EMBL" id="OW240923">
    <property type="protein sequence ID" value="CAH2324950.1"/>
    <property type="molecule type" value="Genomic_DNA"/>
</dbReference>
<dbReference type="PANTHER" id="PTHR31977:SF1">
    <property type="entry name" value="UPF0696 PROTEIN C11ORF68"/>
    <property type="match status" value="1"/>
</dbReference>